<reference evidence="11" key="2">
    <citation type="submission" date="2023-06" db="EMBL/GenBank/DDBJ databases">
        <authorList>
            <consortium name="Lawrence Berkeley National Laboratory"/>
            <person name="Haridas S."/>
            <person name="Hensen N."/>
            <person name="Bonometti L."/>
            <person name="Westerberg I."/>
            <person name="Brannstrom I.O."/>
            <person name="Guillou S."/>
            <person name="Cros-Aarteil S."/>
            <person name="Calhoun S."/>
            <person name="Kuo A."/>
            <person name="Mondo S."/>
            <person name="Pangilinan J."/>
            <person name="Riley R."/>
            <person name="Labutti K."/>
            <person name="Andreopoulos B."/>
            <person name="Lipzen A."/>
            <person name="Chen C."/>
            <person name="Yanf M."/>
            <person name="Daum C."/>
            <person name="Ng V."/>
            <person name="Clum A."/>
            <person name="Steindorff A."/>
            <person name="Ohm R."/>
            <person name="Martin F."/>
            <person name="Silar P."/>
            <person name="Natvig D."/>
            <person name="Lalanne C."/>
            <person name="Gautier V."/>
            <person name="Ament-Velasquez S.L."/>
            <person name="Kruys A."/>
            <person name="Hutchinson M.I."/>
            <person name="Powell A.J."/>
            <person name="Barry K."/>
            <person name="Miller A.N."/>
            <person name="Grigoriev I.V."/>
            <person name="Debuchy R."/>
            <person name="Gladieux P."/>
            <person name="Thoren M.H."/>
            <person name="Johannesson H."/>
        </authorList>
    </citation>
    <scope>NUCLEOTIDE SEQUENCE</scope>
    <source>
        <strain evidence="11">CBS 168.71</strain>
    </source>
</reference>
<evidence type="ECO:0000313" key="12">
    <source>
        <dbReference type="Proteomes" id="UP001278766"/>
    </source>
</evidence>
<dbReference type="InterPro" id="IPR036291">
    <property type="entry name" value="NAD(P)-bd_dom_sf"/>
</dbReference>
<dbReference type="Pfam" id="PF08240">
    <property type="entry name" value="ADH_N"/>
    <property type="match status" value="1"/>
</dbReference>
<dbReference type="SUPFAM" id="SSF50129">
    <property type="entry name" value="GroES-like"/>
    <property type="match status" value="1"/>
</dbReference>
<dbReference type="Pfam" id="PF00107">
    <property type="entry name" value="ADH_zinc_N"/>
    <property type="match status" value="1"/>
</dbReference>
<comment type="cofactor">
    <cofactor evidence="1 7">
        <name>Zn(2+)</name>
        <dbReference type="ChEBI" id="CHEBI:29105"/>
    </cofactor>
</comment>
<dbReference type="EMBL" id="JAUEPN010000009">
    <property type="protein sequence ID" value="KAK3291591.1"/>
    <property type="molecule type" value="Genomic_DNA"/>
</dbReference>
<dbReference type="CDD" id="cd08282">
    <property type="entry name" value="PFDH_like"/>
    <property type="match status" value="1"/>
</dbReference>
<keyword evidence="12" id="KW-1185">Reference proteome</keyword>
<dbReference type="InterPro" id="IPR002328">
    <property type="entry name" value="ADH_Zn_CS"/>
</dbReference>
<protein>
    <submittedName>
        <fullName evidence="11">Chaperonin 10-like protein</fullName>
    </submittedName>
</protein>
<accession>A0AAE0H9S8</accession>
<evidence type="ECO:0000256" key="8">
    <source>
        <dbReference type="SAM" id="MobiDB-lite"/>
    </source>
</evidence>
<evidence type="ECO:0000256" key="1">
    <source>
        <dbReference type="ARBA" id="ARBA00001947"/>
    </source>
</evidence>
<evidence type="ECO:0000313" key="11">
    <source>
        <dbReference type="EMBL" id="KAK3291591.1"/>
    </source>
</evidence>
<reference evidence="11" key="1">
    <citation type="journal article" date="2023" name="Mol. Phylogenet. Evol.">
        <title>Genome-scale phylogeny and comparative genomics of the fungal order Sordariales.</title>
        <authorList>
            <person name="Hensen N."/>
            <person name="Bonometti L."/>
            <person name="Westerberg I."/>
            <person name="Brannstrom I.O."/>
            <person name="Guillou S."/>
            <person name="Cros-Aarteil S."/>
            <person name="Calhoun S."/>
            <person name="Haridas S."/>
            <person name="Kuo A."/>
            <person name="Mondo S."/>
            <person name="Pangilinan J."/>
            <person name="Riley R."/>
            <person name="LaButti K."/>
            <person name="Andreopoulos B."/>
            <person name="Lipzen A."/>
            <person name="Chen C."/>
            <person name="Yan M."/>
            <person name="Daum C."/>
            <person name="Ng V."/>
            <person name="Clum A."/>
            <person name="Steindorff A."/>
            <person name="Ohm R.A."/>
            <person name="Martin F."/>
            <person name="Silar P."/>
            <person name="Natvig D.O."/>
            <person name="Lalanne C."/>
            <person name="Gautier V."/>
            <person name="Ament-Velasquez S.L."/>
            <person name="Kruys A."/>
            <person name="Hutchinson M.I."/>
            <person name="Powell A.J."/>
            <person name="Barry K."/>
            <person name="Miller A.N."/>
            <person name="Grigoriev I.V."/>
            <person name="Debuchy R."/>
            <person name="Gladieux P."/>
            <person name="Hiltunen Thoren M."/>
            <person name="Johannesson H."/>
        </authorList>
    </citation>
    <scope>NUCLEOTIDE SEQUENCE</scope>
    <source>
        <strain evidence="11">CBS 168.71</strain>
    </source>
</reference>
<comment type="similarity">
    <text evidence="2 7">Belongs to the zinc-containing alcohol dehydrogenase family.</text>
</comment>
<evidence type="ECO:0000256" key="6">
    <source>
        <dbReference type="ARBA" id="ARBA00023027"/>
    </source>
</evidence>
<dbReference type="GO" id="GO:0008270">
    <property type="term" value="F:zinc ion binding"/>
    <property type="evidence" value="ECO:0007669"/>
    <property type="project" value="InterPro"/>
</dbReference>
<gene>
    <name evidence="11" type="ORF">B0H64DRAFT_420369</name>
</gene>
<dbReference type="SUPFAM" id="SSF51735">
    <property type="entry name" value="NAD(P)-binding Rossmann-fold domains"/>
    <property type="match status" value="1"/>
</dbReference>
<keyword evidence="5" id="KW-0560">Oxidoreductase</keyword>
<dbReference type="RefSeq" id="XP_062655105.1">
    <property type="nucleotide sequence ID" value="XM_062805454.1"/>
</dbReference>
<dbReference type="GeneID" id="87842402"/>
<evidence type="ECO:0000256" key="3">
    <source>
        <dbReference type="ARBA" id="ARBA00022723"/>
    </source>
</evidence>
<dbReference type="Proteomes" id="UP001278766">
    <property type="component" value="Unassembled WGS sequence"/>
</dbReference>
<keyword evidence="9" id="KW-0812">Transmembrane</keyword>
<dbReference type="InterPro" id="IPR013154">
    <property type="entry name" value="ADH-like_N"/>
</dbReference>
<evidence type="ECO:0000259" key="10">
    <source>
        <dbReference type="SMART" id="SM00829"/>
    </source>
</evidence>
<feature type="compositionally biased region" description="Basic residues" evidence="8">
    <location>
        <begin position="468"/>
        <end position="479"/>
    </location>
</feature>
<evidence type="ECO:0000256" key="7">
    <source>
        <dbReference type="RuleBase" id="RU361277"/>
    </source>
</evidence>
<feature type="transmembrane region" description="Helical" evidence="9">
    <location>
        <begin position="12"/>
        <end position="32"/>
    </location>
</feature>
<evidence type="ECO:0000256" key="2">
    <source>
        <dbReference type="ARBA" id="ARBA00008072"/>
    </source>
</evidence>
<feature type="region of interest" description="Disordered" evidence="8">
    <location>
        <begin position="437"/>
        <end position="479"/>
    </location>
</feature>
<feature type="domain" description="Enoyl reductase (ER)" evidence="10">
    <location>
        <begin position="66"/>
        <end position="428"/>
    </location>
</feature>
<dbReference type="InterPro" id="IPR013149">
    <property type="entry name" value="ADH-like_C"/>
</dbReference>
<dbReference type="PANTHER" id="PTHR42813:SF3">
    <property type="entry name" value="GLUTATHIONE-INDEPENDENT FORMALDEHYDE DEHYDROGENASE"/>
    <property type="match status" value="1"/>
</dbReference>
<dbReference type="AlphaFoldDB" id="A0AAE0H9S8"/>
<sequence length="479" mass="52219">MARGFFTLAFRVLTLVGRLIIVLVFKLLATLVSSNSKQPLADMASASGTQGTRAEKKTMRAVVWEGKPYEMAVRDVPRPEIIQSQDAIVRITTAAICGTDLHTYHGTFGSATPPWSMGHEAVGVIVEVGQSIEHFKVGNRVIVPFSSDCGFLSVEQRFEDQGAFYGEGSDFGSEGGAQAEYLRVPFADDSLVAIPDDFSSDLDWLFLSDVFVTAWTGLDYAHFQAGDAVAVFGAGPIGLMCAYSAILRGASKVYAIDHVRDRLDKAASIGAIPIDFSSEAGTASEQILRREPLGVERSVECVGQECLNHDLKPEQNYVIQETIRVTKYNGGIGILGLYIALGKSEGTPRGELMDKELSISIPAMFRKNLSIGSGPVNVSLYEVMPRVFELVKSGRAKLSWIVTSQVGIEDAPKAYDRFDKKLEIKVVIRFPWVREQPVQVSSEPVAEVETAGEEGSRSEEKSPVKISSGRKKPRRPSQS</sequence>
<dbReference type="PROSITE" id="PS00059">
    <property type="entry name" value="ADH_ZINC"/>
    <property type="match status" value="1"/>
</dbReference>
<keyword evidence="6" id="KW-0520">NAD</keyword>
<evidence type="ECO:0000256" key="4">
    <source>
        <dbReference type="ARBA" id="ARBA00022833"/>
    </source>
</evidence>
<name>A0AAE0H9S8_9PEZI</name>
<organism evidence="11 12">
    <name type="scientific">Chaetomium fimeti</name>
    <dbReference type="NCBI Taxonomy" id="1854472"/>
    <lineage>
        <taxon>Eukaryota</taxon>
        <taxon>Fungi</taxon>
        <taxon>Dikarya</taxon>
        <taxon>Ascomycota</taxon>
        <taxon>Pezizomycotina</taxon>
        <taxon>Sordariomycetes</taxon>
        <taxon>Sordariomycetidae</taxon>
        <taxon>Sordariales</taxon>
        <taxon>Chaetomiaceae</taxon>
        <taxon>Chaetomium</taxon>
    </lineage>
</organism>
<dbReference type="Gene3D" id="3.90.180.10">
    <property type="entry name" value="Medium-chain alcohol dehydrogenases, catalytic domain"/>
    <property type="match status" value="1"/>
</dbReference>
<dbReference type="GO" id="GO:0016491">
    <property type="term" value="F:oxidoreductase activity"/>
    <property type="evidence" value="ECO:0007669"/>
    <property type="project" value="UniProtKB-KW"/>
</dbReference>
<keyword evidence="4 7" id="KW-0862">Zinc</keyword>
<comment type="caution">
    <text evidence="11">The sequence shown here is derived from an EMBL/GenBank/DDBJ whole genome shotgun (WGS) entry which is preliminary data.</text>
</comment>
<dbReference type="PANTHER" id="PTHR42813">
    <property type="entry name" value="ZINC-TYPE ALCOHOL DEHYDROGENASE-LIKE"/>
    <property type="match status" value="1"/>
</dbReference>
<dbReference type="InterPro" id="IPR020843">
    <property type="entry name" value="ER"/>
</dbReference>
<evidence type="ECO:0000256" key="9">
    <source>
        <dbReference type="SAM" id="Phobius"/>
    </source>
</evidence>
<evidence type="ECO:0000256" key="5">
    <source>
        <dbReference type="ARBA" id="ARBA00023002"/>
    </source>
</evidence>
<dbReference type="Gene3D" id="3.40.50.720">
    <property type="entry name" value="NAD(P)-binding Rossmann-like Domain"/>
    <property type="match status" value="1"/>
</dbReference>
<dbReference type="InterPro" id="IPR011032">
    <property type="entry name" value="GroES-like_sf"/>
</dbReference>
<keyword evidence="9" id="KW-0472">Membrane</keyword>
<proteinExistence type="inferred from homology"/>
<feature type="compositionally biased region" description="Basic and acidic residues" evidence="8">
    <location>
        <begin position="454"/>
        <end position="463"/>
    </location>
</feature>
<dbReference type="SMART" id="SM00829">
    <property type="entry name" value="PKS_ER"/>
    <property type="match status" value="1"/>
</dbReference>
<keyword evidence="9" id="KW-1133">Transmembrane helix</keyword>
<keyword evidence="3 7" id="KW-0479">Metal-binding</keyword>